<dbReference type="InterPro" id="IPR015797">
    <property type="entry name" value="NUDIX_hydrolase-like_dom_sf"/>
</dbReference>
<dbReference type="Gene3D" id="3.90.79.10">
    <property type="entry name" value="Nucleoside Triphosphate Pyrophosphohydrolase"/>
    <property type="match status" value="1"/>
</dbReference>
<dbReference type="PANTHER" id="PTHR43736:SF1">
    <property type="entry name" value="DIHYDRONEOPTERIN TRIPHOSPHATE DIPHOSPHATASE"/>
    <property type="match status" value="1"/>
</dbReference>
<dbReference type="InterPro" id="IPR020476">
    <property type="entry name" value="Nudix_hydrolase"/>
</dbReference>
<dbReference type="PRINTS" id="PR00502">
    <property type="entry name" value="NUDIXFAMILY"/>
</dbReference>
<reference evidence="5 6" key="1">
    <citation type="submission" date="2020-08" db="EMBL/GenBank/DDBJ databases">
        <title>Genomic Encyclopedia of Type Strains, Phase III (KMG-III): the genomes of soil and plant-associated and newly described type strains.</title>
        <authorList>
            <person name="Whitman W."/>
        </authorList>
    </citation>
    <scope>NUCLEOTIDE SEQUENCE [LARGE SCALE GENOMIC DNA]</scope>
    <source>
        <strain evidence="5 6">CECT 8960</strain>
    </source>
</reference>
<dbReference type="InterPro" id="IPR020084">
    <property type="entry name" value="NUDIX_hydrolase_CS"/>
</dbReference>
<accession>A0A7W7QD70</accession>
<organism evidence="5 6">
    <name type="scientific">Actinophytocola algeriensis</name>
    <dbReference type="NCBI Taxonomy" id="1768010"/>
    <lineage>
        <taxon>Bacteria</taxon>
        <taxon>Bacillati</taxon>
        <taxon>Actinomycetota</taxon>
        <taxon>Actinomycetes</taxon>
        <taxon>Pseudonocardiales</taxon>
        <taxon>Pseudonocardiaceae</taxon>
    </lineage>
</organism>
<comment type="caution">
    <text evidence="5">The sequence shown here is derived from an EMBL/GenBank/DDBJ whole genome shotgun (WGS) entry which is preliminary data.</text>
</comment>
<keyword evidence="2 3" id="KW-0378">Hydrolase</keyword>
<protein>
    <submittedName>
        <fullName evidence="5">ADP-ribose pyrophosphatase YjhB (NUDIX family)</fullName>
    </submittedName>
</protein>
<dbReference type="PROSITE" id="PS51462">
    <property type="entry name" value="NUDIX"/>
    <property type="match status" value="1"/>
</dbReference>
<dbReference type="RefSeq" id="WP_225944062.1">
    <property type="nucleotide sequence ID" value="NZ_JACHJQ010000009.1"/>
</dbReference>
<gene>
    <name evidence="5" type="ORF">FHR82_007655</name>
</gene>
<dbReference type="GO" id="GO:0016787">
    <property type="term" value="F:hydrolase activity"/>
    <property type="evidence" value="ECO:0007669"/>
    <property type="project" value="UniProtKB-KW"/>
</dbReference>
<name>A0A7W7QD70_9PSEU</name>
<dbReference type="PROSITE" id="PS00893">
    <property type="entry name" value="NUDIX_BOX"/>
    <property type="match status" value="1"/>
</dbReference>
<evidence type="ECO:0000259" key="4">
    <source>
        <dbReference type="PROSITE" id="PS51462"/>
    </source>
</evidence>
<feature type="domain" description="Nudix hydrolase" evidence="4">
    <location>
        <begin position="7"/>
        <end position="132"/>
    </location>
</feature>
<dbReference type="Pfam" id="PF00293">
    <property type="entry name" value="NUDIX"/>
    <property type="match status" value="1"/>
</dbReference>
<evidence type="ECO:0000256" key="1">
    <source>
        <dbReference type="ARBA" id="ARBA00005582"/>
    </source>
</evidence>
<proteinExistence type="inferred from homology"/>
<evidence type="ECO:0000313" key="6">
    <source>
        <dbReference type="Proteomes" id="UP000520767"/>
    </source>
</evidence>
<dbReference type="CDD" id="cd04673">
    <property type="entry name" value="NUDIX_ADPRase"/>
    <property type="match status" value="1"/>
</dbReference>
<dbReference type="SUPFAM" id="SSF55811">
    <property type="entry name" value="Nudix"/>
    <property type="match status" value="1"/>
</dbReference>
<dbReference type="InterPro" id="IPR000086">
    <property type="entry name" value="NUDIX_hydrolase_dom"/>
</dbReference>
<evidence type="ECO:0000256" key="3">
    <source>
        <dbReference type="RuleBase" id="RU003476"/>
    </source>
</evidence>
<dbReference type="PANTHER" id="PTHR43736">
    <property type="entry name" value="ADP-RIBOSE PYROPHOSPHATASE"/>
    <property type="match status" value="1"/>
</dbReference>
<evidence type="ECO:0000256" key="2">
    <source>
        <dbReference type="ARBA" id="ARBA00022801"/>
    </source>
</evidence>
<sequence>MTDSDVPMIRCVGAVVHDAEGRLLLVQRANDPGRGQWSLPGGRVEPGESDASAVARELREETGLEVLAGSLAGSVSRPAPQGVYLIFDYVARVVGGRLSAGDDASDVAWVDLVTFTDLDRRGLLVDQLAETLTGWQVLPRR</sequence>
<dbReference type="EMBL" id="JACHJQ010000009">
    <property type="protein sequence ID" value="MBB4911395.1"/>
    <property type="molecule type" value="Genomic_DNA"/>
</dbReference>
<comment type="similarity">
    <text evidence="1 3">Belongs to the Nudix hydrolase family.</text>
</comment>
<evidence type="ECO:0000313" key="5">
    <source>
        <dbReference type="EMBL" id="MBB4911395.1"/>
    </source>
</evidence>
<keyword evidence="6" id="KW-1185">Reference proteome</keyword>
<dbReference type="AlphaFoldDB" id="A0A7W7QD70"/>
<dbReference type="Proteomes" id="UP000520767">
    <property type="component" value="Unassembled WGS sequence"/>
</dbReference>